<evidence type="ECO:0000256" key="1">
    <source>
        <dbReference type="ARBA" id="ARBA00004814"/>
    </source>
</evidence>
<dbReference type="RefSeq" id="WP_181276677.1">
    <property type="nucleotide sequence ID" value="NZ_PVTH01000002.1"/>
</dbReference>
<keyword evidence="5" id="KW-0073">Auxin biosynthesis</keyword>
<dbReference type="EC" id="1.13.12.3" evidence="3"/>
<evidence type="ECO:0000313" key="9">
    <source>
        <dbReference type="Proteomes" id="UP000238034"/>
    </source>
</evidence>
<evidence type="ECO:0000256" key="4">
    <source>
        <dbReference type="ARBA" id="ARBA00017871"/>
    </source>
</evidence>
<accession>A0A2T0U9D4</accession>
<evidence type="ECO:0000256" key="2">
    <source>
        <dbReference type="ARBA" id="ARBA00005833"/>
    </source>
</evidence>
<keyword evidence="9" id="KW-1185">Reference proteome</keyword>
<feature type="domain" description="Amine oxidase" evidence="7">
    <location>
        <begin position="14"/>
        <end position="422"/>
    </location>
</feature>
<sequence length="424" mass="46844">MSHSQILIIGAGAAGLLAARELSASGRKVVVLEGGARTGGRVLDIENPGCPFPVALGAEFIHGDLQLSFDLLNEAGLTYTLVDQKGVRMEAGKEVSEERSGQWKEFMDRLNTLEADTTLSDFLFSFFNDDRYAVLRADVLRFAEGYDAADPDRVSVFSLRDEWSYQGLQYRVDEGYGRLIDFLVDKCQRVGCNIHLHKVVTRICWREGFVEILTSNGESFTADKLIVTVPPGVLRIPSGNAGSLSFEPALPEQTRAFGEIGFGAVIKIVIVFKSAFWVDTVSKDVTFLLSNGEIPTWWLHSTNTLPILYGWIAGPRSARMDSFTDKQIMQKAVRSLALTFGLSENFLYGQIEDFSLFNWNTNPFSKGGYTFMTLEGREAVELLRSGVQDTIYFAGEAIYNGPHGGTVEAALISGREAARRILDN</sequence>
<dbReference type="AlphaFoldDB" id="A0A2T0U9D4"/>
<evidence type="ECO:0000256" key="3">
    <source>
        <dbReference type="ARBA" id="ARBA00012535"/>
    </source>
</evidence>
<organism evidence="8 9">
    <name type="scientific">Arcticibacter pallidicorallinus</name>
    <dbReference type="NCBI Taxonomy" id="1259464"/>
    <lineage>
        <taxon>Bacteria</taxon>
        <taxon>Pseudomonadati</taxon>
        <taxon>Bacteroidota</taxon>
        <taxon>Sphingobacteriia</taxon>
        <taxon>Sphingobacteriales</taxon>
        <taxon>Sphingobacteriaceae</taxon>
        <taxon>Arcticibacter</taxon>
    </lineage>
</organism>
<evidence type="ECO:0000259" key="7">
    <source>
        <dbReference type="Pfam" id="PF01593"/>
    </source>
</evidence>
<evidence type="ECO:0000256" key="6">
    <source>
        <dbReference type="ARBA" id="ARBA00047321"/>
    </source>
</evidence>
<evidence type="ECO:0000313" key="8">
    <source>
        <dbReference type="EMBL" id="PRY54529.1"/>
    </source>
</evidence>
<dbReference type="Gene3D" id="3.50.50.60">
    <property type="entry name" value="FAD/NAD(P)-binding domain"/>
    <property type="match status" value="1"/>
</dbReference>
<dbReference type="InterPro" id="IPR050281">
    <property type="entry name" value="Flavin_monoamine_oxidase"/>
</dbReference>
<dbReference type="InterPro" id="IPR036188">
    <property type="entry name" value="FAD/NAD-bd_sf"/>
</dbReference>
<dbReference type="GO" id="GO:0050361">
    <property type="term" value="F:tryptophan 2-monooxygenase activity"/>
    <property type="evidence" value="ECO:0007669"/>
    <property type="project" value="UniProtKB-EC"/>
</dbReference>
<dbReference type="EMBL" id="PVTH01000002">
    <property type="protein sequence ID" value="PRY54529.1"/>
    <property type="molecule type" value="Genomic_DNA"/>
</dbReference>
<dbReference type="PRINTS" id="PR00420">
    <property type="entry name" value="RNGMNOXGNASE"/>
</dbReference>
<dbReference type="Proteomes" id="UP000238034">
    <property type="component" value="Unassembled WGS sequence"/>
</dbReference>
<proteinExistence type="inferred from homology"/>
<comment type="catalytic activity">
    <reaction evidence="6">
        <text>L-tryptophan + O2 = indole-3-acetamide + CO2 + H2O</text>
        <dbReference type="Rhea" id="RHEA:16165"/>
        <dbReference type="ChEBI" id="CHEBI:15377"/>
        <dbReference type="ChEBI" id="CHEBI:15379"/>
        <dbReference type="ChEBI" id="CHEBI:16031"/>
        <dbReference type="ChEBI" id="CHEBI:16526"/>
        <dbReference type="ChEBI" id="CHEBI:57912"/>
        <dbReference type="EC" id="1.13.12.3"/>
    </reaction>
</comment>
<comment type="caution">
    <text evidence="8">The sequence shown here is derived from an EMBL/GenBank/DDBJ whole genome shotgun (WGS) entry which is preliminary data.</text>
</comment>
<evidence type="ECO:0000256" key="5">
    <source>
        <dbReference type="ARBA" id="ARBA00023070"/>
    </source>
</evidence>
<dbReference type="GO" id="GO:0009851">
    <property type="term" value="P:auxin biosynthetic process"/>
    <property type="evidence" value="ECO:0007669"/>
    <property type="project" value="UniProtKB-KW"/>
</dbReference>
<protein>
    <recommendedName>
        <fullName evidence="4">Tryptophan 2-monooxygenase</fullName>
        <ecNumber evidence="3">1.13.12.3</ecNumber>
    </recommendedName>
</protein>
<dbReference type="SUPFAM" id="SSF54373">
    <property type="entry name" value="FAD-linked reductases, C-terminal domain"/>
    <property type="match status" value="1"/>
</dbReference>
<dbReference type="Pfam" id="PF01593">
    <property type="entry name" value="Amino_oxidase"/>
    <property type="match status" value="1"/>
</dbReference>
<comment type="pathway">
    <text evidence="1">Plant hormone metabolism; auxin biosynthesis.</text>
</comment>
<dbReference type="PANTHER" id="PTHR10742">
    <property type="entry name" value="FLAVIN MONOAMINE OXIDASE"/>
    <property type="match status" value="1"/>
</dbReference>
<reference evidence="8 9" key="1">
    <citation type="submission" date="2018-03" db="EMBL/GenBank/DDBJ databases">
        <title>Genomic Encyclopedia of Type Strains, Phase III (KMG-III): the genomes of soil and plant-associated and newly described type strains.</title>
        <authorList>
            <person name="Whitman W."/>
        </authorList>
    </citation>
    <scope>NUCLEOTIDE SEQUENCE [LARGE SCALE GENOMIC DNA]</scope>
    <source>
        <strain evidence="8 9">CGMCC 1.9313</strain>
    </source>
</reference>
<gene>
    <name evidence="8" type="ORF">B0I27_102296</name>
</gene>
<dbReference type="PANTHER" id="PTHR10742:SF410">
    <property type="entry name" value="LYSINE-SPECIFIC HISTONE DEMETHYLASE 2"/>
    <property type="match status" value="1"/>
</dbReference>
<comment type="similarity">
    <text evidence="2">Belongs to the tryptophan 2-monooxygenase family.</text>
</comment>
<name>A0A2T0U9D4_9SPHI</name>
<dbReference type="SUPFAM" id="SSF51905">
    <property type="entry name" value="FAD/NAD(P)-binding domain"/>
    <property type="match status" value="1"/>
</dbReference>
<dbReference type="InterPro" id="IPR002937">
    <property type="entry name" value="Amino_oxidase"/>
</dbReference>